<reference evidence="12" key="1">
    <citation type="submission" date="2017-03" db="EMBL/GenBank/DDBJ databases">
        <authorList>
            <person name="Rodrigo-Torres L."/>
            <person name="Arahal R.D."/>
            <person name="Lucena T."/>
        </authorList>
    </citation>
    <scope>NUCLEOTIDE SEQUENCE [LARGE SCALE GENOMIC DNA]</scope>
    <source>
        <strain evidence="12">CECT 8411</strain>
    </source>
</reference>
<keyword evidence="5 9" id="KW-0812">Transmembrane</keyword>
<dbReference type="GO" id="GO:0005886">
    <property type="term" value="C:plasma membrane"/>
    <property type="evidence" value="ECO:0007669"/>
    <property type="project" value="UniProtKB-SubCell"/>
</dbReference>
<dbReference type="InterPro" id="IPR055348">
    <property type="entry name" value="DctQ"/>
</dbReference>
<evidence type="ECO:0000256" key="6">
    <source>
        <dbReference type="ARBA" id="ARBA00022989"/>
    </source>
</evidence>
<dbReference type="RefSeq" id="WP_159453874.1">
    <property type="nucleotide sequence ID" value="NZ_FWFP01000004.1"/>
</dbReference>
<keyword evidence="2 9" id="KW-0813">Transport</keyword>
<evidence type="ECO:0000313" key="12">
    <source>
        <dbReference type="Proteomes" id="UP000193778"/>
    </source>
</evidence>
<evidence type="ECO:0000256" key="4">
    <source>
        <dbReference type="ARBA" id="ARBA00022519"/>
    </source>
</evidence>
<keyword evidence="4 9" id="KW-0997">Cell inner membrane</keyword>
<evidence type="ECO:0000256" key="3">
    <source>
        <dbReference type="ARBA" id="ARBA00022475"/>
    </source>
</evidence>
<dbReference type="Pfam" id="PF04290">
    <property type="entry name" value="DctQ"/>
    <property type="match status" value="1"/>
</dbReference>
<evidence type="ECO:0000256" key="2">
    <source>
        <dbReference type="ARBA" id="ARBA00022448"/>
    </source>
</evidence>
<accession>A0A1X6Z403</accession>
<evidence type="ECO:0000313" key="11">
    <source>
        <dbReference type="EMBL" id="SLN40142.1"/>
    </source>
</evidence>
<dbReference type="AlphaFoldDB" id="A0A1X6Z403"/>
<dbReference type="InterPro" id="IPR007387">
    <property type="entry name" value="TRAP_DctQ"/>
</dbReference>
<dbReference type="GO" id="GO:0022857">
    <property type="term" value="F:transmembrane transporter activity"/>
    <property type="evidence" value="ECO:0007669"/>
    <property type="project" value="UniProtKB-UniRule"/>
</dbReference>
<comment type="similarity">
    <text evidence="8 9">Belongs to the TRAP transporter small permease family.</text>
</comment>
<comment type="function">
    <text evidence="9">Part of the tripartite ATP-independent periplasmic (TRAP) transport system.</text>
</comment>
<feature type="transmembrane region" description="Helical" evidence="9">
    <location>
        <begin position="47"/>
        <end position="65"/>
    </location>
</feature>
<sequence length="165" mass="18207">MEKLETWIVATNRALVAVALAAVFTIVFANVVGRYGFGASFAWVEEVARHLMILGAFCGAGLALREGRLVAITTVPDLLPEFLARILRWGIVIVMFGFMATMLWLGIQFVEFGWDKETMSTGISRGIPYLAIPIGCALFLIQLTFFAKRFVAQDFEYGVSDEAEG</sequence>
<evidence type="ECO:0000259" key="10">
    <source>
        <dbReference type="Pfam" id="PF04290"/>
    </source>
</evidence>
<protein>
    <recommendedName>
        <fullName evidence="9">TRAP transporter small permease protein</fullName>
    </recommendedName>
</protein>
<evidence type="ECO:0000256" key="5">
    <source>
        <dbReference type="ARBA" id="ARBA00022692"/>
    </source>
</evidence>
<feature type="transmembrane region" description="Helical" evidence="9">
    <location>
        <begin position="127"/>
        <end position="147"/>
    </location>
</feature>
<dbReference type="EMBL" id="FWFP01000004">
    <property type="protein sequence ID" value="SLN40142.1"/>
    <property type="molecule type" value="Genomic_DNA"/>
</dbReference>
<evidence type="ECO:0000256" key="9">
    <source>
        <dbReference type="RuleBase" id="RU369079"/>
    </source>
</evidence>
<feature type="transmembrane region" description="Helical" evidence="9">
    <location>
        <begin position="12"/>
        <end position="35"/>
    </location>
</feature>
<dbReference type="PANTHER" id="PTHR35011">
    <property type="entry name" value="2,3-DIKETO-L-GULONATE TRAP TRANSPORTER SMALL PERMEASE PROTEIN YIAM"/>
    <property type="match status" value="1"/>
</dbReference>
<dbReference type="Proteomes" id="UP000193778">
    <property type="component" value="Unassembled WGS sequence"/>
</dbReference>
<name>A0A1X6Z403_9RHOB</name>
<keyword evidence="12" id="KW-1185">Reference proteome</keyword>
<keyword evidence="3" id="KW-1003">Cell membrane</keyword>
<dbReference type="GO" id="GO:0015740">
    <property type="term" value="P:C4-dicarboxylate transport"/>
    <property type="evidence" value="ECO:0007669"/>
    <property type="project" value="TreeGrafter"/>
</dbReference>
<keyword evidence="6 9" id="KW-1133">Transmembrane helix</keyword>
<evidence type="ECO:0000256" key="7">
    <source>
        <dbReference type="ARBA" id="ARBA00023136"/>
    </source>
</evidence>
<gene>
    <name evidence="11" type="ORF">RUM8411_01805</name>
</gene>
<keyword evidence="7 9" id="KW-0472">Membrane</keyword>
<dbReference type="OrthoDB" id="4964541at2"/>
<comment type="subcellular location">
    <subcellularLocation>
        <location evidence="1 9">Cell inner membrane</location>
        <topology evidence="1 9">Multi-pass membrane protein</topology>
    </subcellularLocation>
</comment>
<proteinExistence type="inferred from homology"/>
<feature type="domain" description="Tripartite ATP-independent periplasmic transporters DctQ component" evidence="10">
    <location>
        <begin position="24"/>
        <end position="143"/>
    </location>
</feature>
<comment type="subunit">
    <text evidence="9">The complex comprises the extracytoplasmic solute receptor protein and the two transmembrane proteins.</text>
</comment>
<dbReference type="PANTHER" id="PTHR35011:SF2">
    <property type="entry name" value="2,3-DIKETO-L-GULONATE TRAP TRANSPORTER SMALL PERMEASE PROTEIN YIAM"/>
    <property type="match status" value="1"/>
</dbReference>
<evidence type="ECO:0000256" key="1">
    <source>
        <dbReference type="ARBA" id="ARBA00004429"/>
    </source>
</evidence>
<evidence type="ECO:0000256" key="8">
    <source>
        <dbReference type="ARBA" id="ARBA00038436"/>
    </source>
</evidence>
<organism evidence="11 12">
    <name type="scientific">Ruegeria meonggei</name>
    <dbReference type="NCBI Taxonomy" id="1446476"/>
    <lineage>
        <taxon>Bacteria</taxon>
        <taxon>Pseudomonadati</taxon>
        <taxon>Pseudomonadota</taxon>
        <taxon>Alphaproteobacteria</taxon>
        <taxon>Rhodobacterales</taxon>
        <taxon>Roseobacteraceae</taxon>
        <taxon>Ruegeria</taxon>
    </lineage>
</organism>
<feature type="transmembrane region" description="Helical" evidence="9">
    <location>
        <begin position="86"/>
        <end position="107"/>
    </location>
</feature>